<accession>A0A154BSB3</accession>
<dbReference type="EMBL" id="LSGP01000017">
    <property type="protein sequence ID" value="KYZ76862.1"/>
    <property type="molecule type" value="Genomic_DNA"/>
</dbReference>
<gene>
    <name evidence="1" type="ORF">AXX12_09560</name>
</gene>
<protein>
    <recommendedName>
        <fullName evidence="3">Nucleic acid-binding protein</fullName>
    </recommendedName>
</protein>
<name>A0A154BSB3_ANASB</name>
<dbReference type="Pfam" id="PF09855">
    <property type="entry name" value="Zn_ribbon_13"/>
    <property type="match status" value="1"/>
</dbReference>
<evidence type="ECO:0008006" key="3">
    <source>
        <dbReference type="Google" id="ProtNLM"/>
    </source>
</evidence>
<dbReference type="InterPro" id="IPR018652">
    <property type="entry name" value="DUF2082_NA-bd_Znr"/>
</dbReference>
<sequence>MRARFVCCKCKSKNARVKRISTTGDGFSRLMNFQNNVFLVVSCCNCGYVELYDPVILENKSDRWAIFDLLFGN</sequence>
<reference evidence="1 2" key="1">
    <citation type="submission" date="2016-02" db="EMBL/GenBank/DDBJ databases">
        <title>Anaerosporomusa subterraneum gen. nov., sp. nov., a spore-forming obligate anaerobe isolated from saprolite.</title>
        <authorList>
            <person name="Choi J.K."/>
            <person name="Shah M."/>
            <person name="Yee N."/>
        </authorList>
    </citation>
    <scope>NUCLEOTIDE SEQUENCE [LARGE SCALE GENOMIC DNA]</scope>
    <source>
        <strain evidence="1 2">RU4</strain>
    </source>
</reference>
<evidence type="ECO:0000313" key="1">
    <source>
        <dbReference type="EMBL" id="KYZ76862.1"/>
    </source>
</evidence>
<organism evidence="1 2">
    <name type="scientific">Anaerosporomusa subterranea</name>
    <dbReference type="NCBI Taxonomy" id="1794912"/>
    <lineage>
        <taxon>Bacteria</taxon>
        <taxon>Bacillati</taxon>
        <taxon>Bacillota</taxon>
        <taxon>Negativicutes</taxon>
        <taxon>Acetonemataceae</taxon>
        <taxon>Anaerosporomusa</taxon>
    </lineage>
</organism>
<comment type="caution">
    <text evidence="1">The sequence shown here is derived from an EMBL/GenBank/DDBJ whole genome shotgun (WGS) entry which is preliminary data.</text>
</comment>
<dbReference type="Proteomes" id="UP000076268">
    <property type="component" value="Unassembled WGS sequence"/>
</dbReference>
<dbReference type="AlphaFoldDB" id="A0A154BSB3"/>
<keyword evidence="2" id="KW-1185">Reference proteome</keyword>
<evidence type="ECO:0000313" key="2">
    <source>
        <dbReference type="Proteomes" id="UP000076268"/>
    </source>
</evidence>
<proteinExistence type="predicted"/>